<gene>
    <name evidence="1" type="ORF">ACFFJ2_03325</name>
</gene>
<name>A0ABV6D470_9HYPH</name>
<keyword evidence="2" id="KW-1185">Reference proteome</keyword>
<dbReference type="Proteomes" id="UP001589755">
    <property type="component" value="Unassembled WGS sequence"/>
</dbReference>
<proteinExistence type="predicted"/>
<evidence type="ECO:0000313" key="1">
    <source>
        <dbReference type="EMBL" id="MFC0207427.1"/>
    </source>
</evidence>
<comment type="caution">
    <text evidence="1">The sequence shown here is derived from an EMBL/GenBank/DDBJ whole genome shotgun (WGS) entry which is preliminary data.</text>
</comment>
<organism evidence="1 2">
    <name type="scientific">Chelativorans intermedius</name>
    <dbReference type="NCBI Taxonomy" id="515947"/>
    <lineage>
        <taxon>Bacteria</taxon>
        <taxon>Pseudomonadati</taxon>
        <taxon>Pseudomonadota</taxon>
        <taxon>Alphaproteobacteria</taxon>
        <taxon>Hyphomicrobiales</taxon>
        <taxon>Phyllobacteriaceae</taxon>
        <taxon>Chelativorans</taxon>
    </lineage>
</organism>
<sequence length="76" mass="8692">MTFDKRIEAEIDALLSRSETESFVDTLLRMPHAAAANDADESWEKLLNARLQARLARRMREKLEGEQTSRDSRTAA</sequence>
<protein>
    <recommendedName>
        <fullName evidence="3">Addiction module component</fullName>
    </recommendedName>
</protein>
<dbReference type="RefSeq" id="WP_261519307.1">
    <property type="nucleotide sequence ID" value="NZ_JAODNW010000003.1"/>
</dbReference>
<evidence type="ECO:0008006" key="3">
    <source>
        <dbReference type="Google" id="ProtNLM"/>
    </source>
</evidence>
<reference evidence="1 2" key="1">
    <citation type="submission" date="2024-09" db="EMBL/GenBank/DDBJ databases">
        <authorList>
            <person name="Sun Q."/>
            <person name="Mori K."/>
        </authorList>
    </citation>
    <scope>NUCLEOTIDE SEQUENCE [LARGE SCALE GENOMIC DNA]</scope>
    <source>
        <strain evidence="1 2">CCM 8543</strain>
    </source>
</reference>
<evidence type="ECO:0000313" key="2">
    <source>
        <dbReference type="Proteomes" id="UP001589755"/>
    </source>
</evidence>
<dbReference type="EMBL" id="JBHLXD010000004">
    <property type="protein sequence ID" value="MFC0207427.1"/>
    <property type="molecule type" value="Genomic_DNA"/>
</dbReference>
<accession>A0ABV6D470</accession>